<dbReference type="CDD" id="cd23802">
    <property type="entry name" value="UBCc_UBE2Q"/>
    <property type="match status" value="1"/>
</dbReference>
<keyword evidence="8" id="KW-1185">Reference proteome</keyword>
<dbReference type="Pfam" id="PF00644">
    <property type="entry name" value="PARP"/>
    <property type="match status" value="1"/>
</dbReference>
<dbReference type="VEuPathDB" id="FungiDB:TRIVIDRAFT_122720"/>
<evidence type="ECO:0000259" key="6">
    <source>
        <dbReference type="PROSITE" id="PS50127"/>
    </source>
</evidence>
<feature type="region of interest" description="Disordered" evidence="5">
    <location>
        <begin position="131"/>
        <end position="165"/>
    </location>
</feature>
<evidence type="ECO:0000313" key="7">
    <source>
        <dbReference type="EMBL" id="EHK26598.1"/>
    </source>
</evidence>
<dbReference type="GO" id="GO:0016779">
    <property type="term" value="F:nucleotidyltransferase activity"/>
    <property type="evidence" value="ECO:0007669"/>
    <property type="project" value="UniProtKB-KW"/>
</dbReference>
<feature type="non-terminal residue" evidence="7">
    <location>
        <position position="1105"/>
    </location>
</feature>
<protein>
    <recommendedName>
        <fullName evidence="6">UBC core domain-containing protein</fullName>
    </recommendedName>
</protein>
<dbReference type="OrthoDB" id="109543at2759"/>
<feature type="compositionally biased region" description="Polar residues" evidence="5">
    <location>
        <begin position="148"/>
        <end position="165"/>
    </location>
</feature>
<organism evidence="7 8">
    <name type="scientific">Hypocrea virens (strain Gv29-8 / FGSC 10586)</name>
    <name type="common">Gliocladium virens</name>
    <name type="synonym">Trichoderma virens</name>
    <dbReference type="NCBI Taxonomy" id="413071"/>
    <lineage>
        <taxon>Eukaryota</taxon>
        <taxon>Fungi</taxon>
        <taxon>Dikarya</taxon>
        <taxon>Ascomycota</taxon>
        <taxon>Pezizomycotina</taxon>
        <taxon>Sordariomycetes</taxon>
        <taxon>Hypocreomycetidae</taxon>
        <taxon>Hypocreales</taxon>
        <taxon>Hypocreaceae</taxon>
        <taxon>Trichoderma</taxon>
    </lineage>
</organism>
<evidence type="ECO:0000256" key="5">
    <source>
        <dbReference type="SAM" id="MobiDB-lite"/>
    </source>
</evidence>
<evidence type="ECO:0000313" key="8">
    <source>
        <dbReference type="Proteomes" id="UP000007115"/>
    </source>
</evidence>
<proteinExistence type="predicted"/>
<dbReference type="Gene3D" id="3.10.110.10">
    <property type="entry name" value="Ubiquitin Conjugating Enzyme"/>
    <property type="match status" value="1"/>
</dbReference>
<dbReference type="HOGENOM" id="CLU_003143_1_0_1"/>
<dbReference type="OMA" id="LVCHCKT"/>
<dbReference type="InterPro" id="IPR051838">
    <property type="entry name" value="ARTD_PARP"/>
</dbReference>
<dbReference type="Gene3D" id="3.90.228.10">
    <property type="match status" value="1"/>
</dbReference>
<sequence length="1105" mass="122525">MGLKQFNQDIAASKTTDINGVSNIQRGDSDGEVVFTWSSSDTTLSLDIRVLSDVDSYPKGSSVMIFTDSEHSAVDVPSLLERLSASLANKNIQTVIKAVADKLFIKVETSAEADGNDAWDADSDDALGSFDEEELESEYEDDMDDDYTFQSASSRPPANQLGESSLSSIRLKKDLRTAQSAGISVGIFPRRPLREAEFFSLSLRASKLGIPEHALEAWGLEPHDYVVLLCRFPSPYPPISKLLSDNKWKPQFRFGKCSTPKPSISTARFALSTSSGAMDDKAKDASGSFMPLYISNSINMLMNHEFLALLKIRRGESCSWDGALNRFKVRTMGGSPADANMADANILDNDTSDPPVSKHAIPSLSHDYALDQDEDFSLAMVAMQLALRRFARCTKYCMVCHQRLEDEFEALKPYICYGPLCAYQFTTLGLGASIEHEIVSNPYVVDILVSFFAAALGSPKSLRNFPVGLGMKCIYTGVEDKAAVRIAAEACFYDRTIRFGPDAYGMMNPKIRVGDSLMVVVGGSDDIPVASLLQGDSERHNCKVTDIVANLYKFDVLTTFTTPLDVLPLREDERPTEISNAKREWKKVIIFQYSYDIDNLNETNRSAALVKGLPPQWMQFRFLQGTPERENLFMKEVTAVSQSKGEQSKFPTIFAWHGSSLQNWHSIIRTGLDFNTVQNGRAYGDGVYMSNDFLVSLGYCRKNPLAEVRWQNSMLKPSAAISICEVVNRCDQFVKVAPHYVVNQIEWIQCRYLFVSVDPTPEATRQPFPTKPRETCTGHVPQQPSRSLTSTSGVKVNIPLSALPSNRRQLGQSSNTVDGLEPSKALNPPEISFDSDHGETDHELLLDSEEDDADDDTTRSSTKRRSSSMDSMDKRSHKLSSAAYAQKMPSEDAVVRLTTEFVPGSLDLGSLPKLPDPSWASTAPTALKSLNRAIKELHEIQLRENLTSLGWYIDFEKISNIFHWTVELHSFELELPLAQDMKKRGCTSVVLEFRFGANFPFSPPFVRVIRPRFLPYARGGGGHVTAGGAICSEMLTNSGWSAVMTMEKVLLQIRLGLEEREPPARLDPAGGMNNIRDYGIGEAVDAYQRAARSHGWAIPEDLTAI</sequence>
<feature type="compositionally biased region" description="Polar residues" evidence="5">
    <location>
        <begin position="780"/>
        <end position="794"/>
    </location>
</feature>
<keyword evidence="2" id="KW-0808">Transferase</keyword>
<feature type="compositionally biased region" description="Acidic residues" evidence="5">
    <location>
        <begin position="131"/>
        <end position="147"/>
    </location>
</feature>
<keyword evidence="1" id="KW-0328">Glycosyltransferase</keyword>
<reference evidence="7 8" key="1">
    <citation type="journal article" date="2011" name="Genome Biol.">
        <title>Comparative genome sequence analysis underscores mycoparasitism as the ancestral life style of Trichoderma.</title>
        <authorList>
            <person name="Kubicek C.P."/>
            <person name="Herrera-Estrella A."/>
            <person name="Seidl-Seiboth V."/>
            <person name="Martinez D.A."/>
            <person name="Druzhinina I.S."/>
            <person name="Thon M."/>
            <person name="Zeilinger S."/>
            <person name="Casas-Flores S."/>
            <person name="Horwitz B.A."/>
            <person name="Mukherjee P.K."/>
            <person name="Mukherjee M."/>
            <person name="Kredics L."/>
            <person name="Alcaraz L.D."/>
            <person name="Aerts A."/>
            <person name="Antal Z."/>
            <person name="Atanasova L."/>
            <person name="Cervantes-Badillo M.G."/>
            <person name="Challacombe J."/>
            <person name="Chertkov O."/>
            <person name="McCluskey K."/>
            <person name="Coulpier F."/>
            <person name="Deshpande N."/>
            <person name="von Doehren H."/>
            <person name="Ebbole D.J."/>
            <person name="Esquivel-Naranjo E.U."/>
            <person name="Fekete E."/>
            <person name="Flipphi M."/>
            <person name="Glaser F."/>
            <person name="Gomez-Rodriguez E.Y."/>
            <person name="Gruber S."/>
            <person name="Han C."/>
            <person name="Henrissat B."/>
            <person name="Hermosa R."/>
            <person name="Hernandez-Onate M."/>
            <person name="Karaffa L."/>
            <person name="Kosti I."/>
            <person name="Le Crom S."/>
            <person name="Lindquist E."/>
            <person name="Lucas S."/>
            <person name="Luebeck M."/>
            <person name="Luebeck P.S."/>
            <person name="Margeot A."/>
            <person name="Metz B."/>
            <person name="Misra M."/>
            <person name="Nevalainen H."/>
            <person name="Omann M."/>
            <person name="Packer N."/>
            <person name="Perrone G."/>
            <person name="Uresti-Rivera E.E."/>
            <person name="Salamov A."/>
            <person name="Schmoll M."/>
            <person name="Seiboth B."/>
            <person name="Shapiro H."/>
            <person name="Sukno S."/>
            <person name="Tamayo-Ramos J.A."/>
            <person name="Tisch D."/>
            <person name="Wiest A."/>
            <person name="Wilkinson H.H."/>
            <person name="Zhang M."/>
            <person name="Coutinho P.M."/>
            <person name="Kenerley C.M."/>
            <person name="Monte E."/>
            <person name="Baker S.E."/>
            <person name="Grigoriev I.V."/>
        </authorList>
    </citation>
    <scope>NUCLEOTIDE SEQUENCE [LARGE SCALE GENOMIC DNA]</scope>
    <source>
        <strain evidence="8">Gv29-8 / FGSC 10586</strain>
    </source>
</reference>
<dbReference type="GO" id="GO:0003950">
    <property type="term" value="F:NAD+ poly-ADP-ribosyltransferase activity"/>
    <property type="evidence" value="ECO:0007669"/>
    <property type="project" value="InterPro"/>
</dbReference>
<keyword evidence="3" id="KW-0548">Nucleotidyltransferase</keyword>
<dbReference type="InterPro" id="IPR000608">
    <property type="entry name" value="UBC"/>
</dbReference>
<dbReference type="InterPro" id="IPR016135">
    <property type="entry name" value="UBQ-conjugating_enzyme/RWD"/>
</dbReference>
<dbReference type="InterPro" id="IPR012317">
    <property type="entry name" value="Poly(ADP-ribose)pol_cat_dom"/>
</dbReference>
<dbReference type="PANTHER" id="PTHR21328">
    <property type="entry name" value="POLY ADP-RIBOSE POLYMERASE FAMILY, MEMBER PARP"/>
    <property type="match status" value="1"/>
</dbReference>
<dbReference type="Proteomes" id="UP000007115">
    <property type="component" value="Unassembled WGS sequence"/>
</dbReference>
<evidence type="ECO:0000256" key="1">
    <source>
        <dbReference type="ARBA" id="ARBA00022676"/>
    </source>
</evidence>
<name>G9MGF0_HYPVG</name>
<feature type="compositionally biased region" description="Polar residues" evidence="5">
    <location>
        <begin position="803"/>
        <end position="817"/>
    </location>
</feature>
<dbReference type="SUPFAM" id="SSF54495">
    <property type="entry name" value="UBC-like"/>
    <property type="match status" value="1"/>
</dbReference>
<evidence type="ECO:0000256" key="2">
    <source>
        <dbReference type="ARBA" id="ARBA00022679"/>
    </source>
</evidence>
<dbReference type="STRING" id="413071.G9MGF0"/>
<dbReference type="Pfam" id="PF00179">
    <property type="entry name" value="UQ_con"/>
    <property type="match status" value="1"/>
</dbReference>
<dbReference type="SUPFAM" id="SSF56399">
    <property type="entry name" value="ADP-ribosylation"/>
    <property type="match status" value="1"/>
</dbReference>
<dbReference type="InParanoid" id="G9MGF0"/>
<comment type="caution">
    <text evidence="7">The sequence shown here is derived from an EMBL/GenBank/DDBJ whole genome shotgun (WGS) entry which is preliminary data.</text>
</comment>
<feature type="region of interest" description="Disordered" evidence="5">
    <location>
        <begin position="763"/>
        <end position="885"/>
    </location>
</feature>
<dbReference type="RefSeq" id="XP_013960797.1">
    <property type="nucleotide sequence ID" value="XM_014105322.1"/>
</dbReference>
<feature type="compositionally biased region" description="Basic and acidic residues" evidence="5">
    <location>
        <begin position="834"/>
        <end position="845"/>
    </location>
</feature>
<dbReference type="AlphaFoldDB" id="G9MGF0"/>
<dbReference type="eggNOG" id="KOG0897">
    <property type="taxonomic scope" value="Eukaryota"/>
</dbReference>
<evidence type="ECO:0000256" key="4">
    <source>
        <dbReference type="ARBA" id="ARBA00023027"/>
    </source>
</evidence>
<evidence type="ECO:0000256" key="3">
    <source>
        <dbReference type="ARBA" id="ARBA00022695"/>
    </source>
</evidence>
<dbReference type="SMART" id="SM00212">
    <property type="entry name" value="UBCc"/>
    <property type="match status" value="1"/>
</dbReference>
<dbReference type="GeneID" id="25787232"/>
<accession>G9MGF0</accession>
<dbReference type="PROSITE" id="PS50127">
    <property type="entry name" value="UBC_2"/>
    <property type="match status" value="1"/>
</dbReference>
<feature type="compositionally biased region" description="Acidic residues" evidence="5">
    <location>
        <begin position="846"/>
        <end position="855"/>
    </location>
</feature>
<feature type="domain" description="UBC core" evidence="6">
    <location>
        <begin position="928"/>
        <end position="1100"/>
    </location>
</feature>
<dbReference type="EMBL" id="ABDF02000002">
    <property type="protein sequence ID" value="EHK26598.1"/>
    <property type="molecule type" value="Genomic_DNA"/>
</dbReference>
<keyword evidence="4" id="KW-0520">NAD</keyword>
<gene>
    <name evidence="7" type="ORF">TRIVIDRAFT_122720</name>
</gene>